<dbReference type="AlphaFoldDB" id="A0A2N9IQV9"/>
<dbReference type="Gene3D" id="3.30.420.10">
    <property type="entry name" value="Ribonuclease H-like superfamily/Ribonuclease H"/>
    <property type="match status" value="1"/>
</dbReference>
<protein>
    <recommendedName>
        <fullName evidence="2">Integrase zinc-binding domain-containing protein</fullName>
    </recommendedName>
</protein>
<dbReference type="InterPro" id="IPR036397">
    <property type="entry name" value="RNaseH_sf"/>
</dbReference>
<dbReference type="SUPFAM" id="SSF53098">
    <property type="entry name" value="Ribonuclease H-like"/>
    <property type="match status" value="1"/>
</dbReference>
<dbReference type="InterPro" id="IPR012337">
    <property type="entry name" value="RNaseH-like_sf"/>
</dbReference>
<dbReference type="PANTHER" id="PTHR48475:SF2">
    <property type="entry name" value="RIBONUCLEASE H"/>
    <property type="match status" value="1"/>
</dbReference>
<dbReference type="GO" id="GO:0003676">
    <property type="term" value="F:nucleic acid binding"/>
    <property type="evidence" value="ECO:0007669"/>
    <property type="project" value="InterPro"/>
</dbReference>
<accession>A0A2N9IQV9</accession>
<name>A0A2N9IQV9_FAGSY</name>
<organism evidence="1">
    <name type="scientific">Fagus sylvatica</name>
    <name type="common">Beechnut</name>
    <dbReference type="NCBI Taxonomy" id="28930"/>
    <lineage>
        <taxon>Eukaryota</taxon>
        <taxon>Viridiplantae</taxon>
        <taxon>Streptophyta</taxon>
        <taxon>Embryophyta</taxon>
        <taxon>Tracheophyta</taxon>
        <taxon>Spermatophyta</taxon>
        <taxon>Magnoliopsida</taxon>
        <taxon>eudicotyledons</taxon>
        <taxon>Gunneridae</taxon>
        <taxon>Pentapetalae</taxon>
        <taxon>rosids</taxon>
        <taxon>fabids</taxon>
        <taxon>Fagales</taxon>
        <taxon>Fagaceae</taxon>
        <taxon>Fagus</taxon>
    </lineage>
</organism>
<evidence type="ECO:0008006" key="2">
    <source>
        <dbReference type="Google" id="ProtNLM"/>
    </source>
</evidence>
<dbReference type="Gene3D" id="1.10.340.70">
    <property type="match status" value="1"/>
</dbReference>
<evidence type="ECO:0000313" key="1">
    <source>
        <dbReference type="EMBL" id="SPD26684.1"/>
    </source>
</evidence>
<reference evidence="1" key="1">
    <citation type="submission" date="2018-02" db="EMBL/GenBank/DDBJ databases">
        <authorList>
            <person name="Cohen D.B."/>
            <person name="Kent A.D."/>
        </authorList>
    </citation>
    <scope>NUCLEOTIDE SEQUENCE</scope>
</reference>
<sequence length="301" mass="34868">MIEDKLYKRGISLPFLRCLSPIEATHVMYELHEGICGNHSGSECLIRKLITIGYYWPTMKKDALRPPATWEKSVEICSHCNRLLHQMGGSRAIGPYHQAEHQELHLKANEQVEVIKRTILKTLKVILEWLKGAWPEELPGVLWSYRTTCRTSTGESPFKLAFESEAVIPVEVRVTNLRTKCFHNKKNNEGLRLSLDLLDEFREEATLHNAVYQQRMARYYNATVKTRRFQPDDLVLRKVSLATRNPIEGKLGPNWEGPYRIISSNRPNTYHLETMEGEAFPHPWNTEHLKKYFLPNQASST</sequence>
<dbReference type="EMBL" id="OIVN01006161">
    <property type="protein sequence ID" value="SPD26684.1"/>
    <property type="molecule type" value="Genomic_DNA"/>
</dbReference>
<gene>
    <name evidence="1" type="ORF">FSB_LOCUS54566</name>
</gene>
<dbReference type="PANTHER" id="PTHR48475">
    <property type="entry name" value="RIBONUCLEASE H"/>
    <property type="match status" value="1"/>
</dbReference>
<proteinExistence type="predicted"/>